<dbReference type="PANTHER" id="PTHR11472">
    <property type="entry name" value="DNA REPAIR DEAD HELICASE RAD3/XP-D SUBFAMILY MEMBER"/>
    <property type="match status" value="1"/>
</dbReference>
<dbReference type="Pfam" id="PF13307">
    <property type="entry name" value="Helicase_C_2"/>
    <property type="match status" value="1"/>
</dbReference>
<comment type="function">
    <text evidence="11">DNA-dependent ATPase and 5'-3' DNA helicase. Unwinds D-loops, R-loops, forked DNA and G-quadruplex DNA.</text>
</comment>
<keyword evidence="6 11" id="KW-0067">ATP-binding</keyword>
<feature type="binding site" evidence="11">
    <location>
        <position position="199"/>
    </location>
    <ligand>
        <name>[4Fe-4S] cluster</name>
        <dbReference type="ChEBI" id="CHEBI:49883"/>
    </ligand>
</feature>
<evidence type="ECO:0000256" key="9">
    <source>
        <dbReference type="ARBA" id="ARBA00023125"/>
    </source>
</evidence>
<dbReference type="InterPro" id="IPR039000">
    <property type="entry name" value="DinG_proteobact"/>
</dbReference>
<dbReference type="GO" id="GO:0046872">
    <property type="term" value="F:metal ion binding"/>
    <property type="evidence" value="ECO:0007669"/>
    <property type="project" value="UniProtKB-KW"/>
</dbReference>
<gene>
    <name evidence="11" type="primary">dinG</name>
    <name evidence="14" type="ORF">C8D90_10754</name>
</gene>
<evidence type="ECO:0000313" key="14">
    <source>
        <dbReference type="EMBL" id="RDK89403.1"/>
    </source>
</evidence>
<dbReference type="GO" id="GO:0043139">
    <property type="term" value="F:5'-3' DNA helicase activity"/>
    <property type="evidence" value="ECO:0007669"/>
    <property type="project" value="UniProtKB-UniRule"/>
</dbReference>
<keyword evidence="5 11" id="KW-0347">Helicase</keyword>
<name>A0A370QM11_9GAMM</name>
<keyword evidence="4 11" id="KW-0378">Hydrolase</keyword>
<dbReference type="GO" id="GO:0006281">
    <property type="term" value="P:DNA repair"/>
    <property type="evidence" value="ECO:0007669"/>
    <property type="project" value="TreeGrafter"/>
</dbReference>
<dbReference type="NCBIfam" id="NF008729">
    <property type="entry name" value="PRK11747.1"/>
    <property type="match status" value="1"/>
</dbReference>
<dbReference type="AlphaFoldDB" id="A0A370QM11"/>
<dbReference type="EC" id="5.6.2.3" evidence="11"/>
<dbReference type="GO" id="GO:0003677">
    <property type="term" value="F:DNA binding"/>
    <property type="evidence" value="ECO:0007669"/>
    <property type="project" value="UniProtKB-UniRule"/>
</dbReference>
<evidence type="ECO:0000256" key="12">
    <source>
        <dbReference type="SAM" id="MobiDB-lite"/>
    </source>
</evidence>
<accession>A0A370QM11</accession>
<evidence type="ECO:0000256" key="4">
    <source>
        <dbReference type="ARBA" id="ARBA00022801"/>
    </source>
</evidence>
<keyword evidence="2 11" id="KW-0479">Metal-binding</keyword>
<dbReference type="HAMAP" id="MF_02205">
    <property type="entry name" value="DinG_proteobact"/>
    <property type="match status" value="1"/>
</dbReference>
<dbReference type="InterPro" id="IPR010614">
    <property type="entry name" value="RAD3-like_helicase_DEAD"/>
</dbReference>
<evidence type="ECO:0000256" key="3">
    <source>
        <dbReference type="ARBA" id="ARBA00022741"/>
    </source>
</evidence>
<feature type="domain" description="Helicase ATP-binding" evidence="13">
    <location>
        <begin position="17"/>
        <end position="294"/>
    </location>
</feature>
<dbReference type="GO" id="GO:0005524">
    <property type="term" value="F:ATP binding"/>
    <property type="evidence" value="ECO:0007669"/>
    <property type="project" value="UniProtKB-UniRule"/>
</dbReference>
<comment type="similarity">
    <text evidence="11">Belongs to the helicase family. DinG subfamily. Type 1 sub-subfamily.</text>
</comment>
<evidence type="ECO:0000256" key="2">
    <source>
        <dbReference type="ARBA" id="ARBA00022723"/>
    </source>
</evidence>
<keyword evidence="8 11" id="KW-0411">Iron-sulfur</keyword>
<feature type="compositionally biased region" description="Basic residues" evidence="12">
    <location>
        <begin position="717"/>
        <end position="728"/>
    </location>
</feature>
<keyword evidence="1 11" id="KW-0004">4Fe-4S</keyword>
<evidence type="ECO:0000313" key="15">
    <source>
        <dbReference type="Proteomes" id="UP000254848"/>
    </source>
</evidence>
<dbReference type="GO" id="GO:0009432">
    <property type="term" value="P:SOS response"/>
    <property type="evidence" value="ECO:0007669"/>
    <property type="project" value="TreeGrafter"/>
</dbReference>
<sequence length="728" mass="82036">MPLSSATKEKISQWYKALASHVPDFIARPQQRVMIAEVARTLAGDETRHLVIEAPTGVGKTLSYLIPGIAVSRAQEKPLVVSTANVALQDQIYGKDLPLLRKIIPDLKFTAAFGRGRYVCPRNLAAMSDAQGMQGDLKFFLDDDLQPDSGAEKALCQKLQKSFDAHAWDGMRDHLKESLDDTLWAKLSTDRANCLARNCHYFRECPFFLARREIESADVVVANHALVMAALENESVLPNPKDLLLVLDEGHHLPDVARSALEMDGEITAIFVNGQNDAIARNVEQFMAQYRPKNPPRLSNPERLQSHCEEMRELTREFDRMASILLPPGSESPNYRFEMGQLPEEMTSLAQRLYKLTDGLRGLVEFMLNELNDKTGSHDIVRLHNAILQMSRSLSYLEAMTRLWQLAATEKVSNAPVSKWLTREVFDNVNHIYLHCAGIRVCDQLESLLWRRIPHAVVTSATLRSLNSFNRISELSGLDEKAGDRFVALDSPFDHPRQGTLVIPQMSVEPALANELAHLQQMAHFFRHEWESARHTGMLVLFASQRALQAFVSLLPELRLGLLVQGDQPRYRLVEEHCRRVKAGQRSALIGLQSFAEGLDLKGELLTQVHIHKVAFPPVDSPVILTEGEWLKTLKRYPFEVQSLPGASFTLIQQVGRLIRSHACHGEIVIYDRRLLSKSYGKRLLAALPVFPIEQRPLPDGELPSYPAAGKNDNKRGASRQRRGVRRR</sequence>
<dbReference type="Gene3D" id="3.40.50.300">
    <property type="entry name" value="P-loop containing nucleotide triphosphate hydrolases"/>
    <property type="match status" value="2"/>
</dbReference>
<evidence type="ECO:0000256" key="5">
    <source>
        <dbReference type="ARBA" id="ARBA00022806"/>
    </source>
</evidence>
<comment type="catalytic activity">
    <reaction evidence="11">
        <text>ATP + H2O = ADP + phosphate + H(+)</text>
        <dbReference type="Rhea" id="RHEA:13065"/>
        <dbReference type="ChEBI" id="CHEBI:15377"/>
        <dbReference type="ChEBI" id="CHEBI:15378"/>
        <dbReference type="ChEBI" id="CHEBI:30616"/>
        <dbReference type="ChEBI" id="CHEBI:43474"/>
        <dbReference type="ChEBI" id="CHEBI:456216"/>
        <dbReference type="EC" id="5.6.2.3"/>
    </reaction>
</comment>
<protein>
    <recommendedName>
        <fullName evidence="11">ATP-dependent DNA helicase DinG</fullName>
        <ecNumber evidence="11">5.6.2.3</ecNumber>
    </recommendedName>
    <alternativeName>
        <fullName evidence="11">DNA 5'-3' helicase DinG</fullName>
    </alternativeName>
</protein>
<dbReference type="OrthoDB" id="9805194at2"/>
<feature type="binding site" evidence="11">
    <location>
        <position position="194"/>
    </location>
    <ligand>
        <name>[4Fe-4S] cluster</name>
        <dbReference type="ChEBI" id="CHEBI:49883"/>
    </ligand>
</feature>
<dbReference type="SMART" id="SM00488">
    <property type="entry name" value="DEXDc2"/>
    <property type="match status" value="1"/>
</dbReference>
<keyword evidence="15" id="KW-1185">Reference proteome</keyword>
<dbReference type="Pfam" id="PF06733">
    <property type="entry name" value="DEAD_2"/>
    <property type="match status" value="1"/>
</dbReference>
<evidence type="ECO:0000256" key="6">
    <source>
        <dbReference type="ARBA" id="ARBA00022840"/>
    </source>
</evidence>
<dbReference type="GO" id="GO:0016887">
    <property type="term" value="F:ATP hydrolysis activity"/>
    <property type="evidence" value="ECO:0007669"/>
    <property type="project" value="RHEA"/>
</dbReference>
<dbReference type="EMBL" id="QRAP01000007">
    <property type="protein sequence ID" value="RDK89403.1"/>
    <property type="molecule type" value="Genomic_DNA"/>
</dbReference>
<reference evidence="14 15" key="1">
    <citation type="submission" date="2018-07" db="EMBL/GenBank/DDBJ databases">
        <title>Genomic Encyclopedia of Type Strains, Phase IV (KMG-IV): sequencing the most valuable type-strain genomes for metagenomic binning, comparative biology and taxonomic classification.</title>
        <authorList>
            <person name="Goeker M."/>
        </authorList>
    </citation>
    <scope>NUCLEOTIDE SEQUENCE [LARGE SCALE GENOMIC DNA]</scope>
    <source>
        <strain evidence="14 15">DSM 103736</strain>
    </source>
</reference>
<evidence type="ECO:0000256" key="8">
    <source>
        <dbReference type="ARBA" id="ARBA00023014"/>
    </source>
</evidence>
<dbReference type="PANTHER" id="PTHR11472:SF59">
    <property type="entry name" value="ATP-DEPENDENT DNA HELICASE DING"/>
    <property type="match status" value="1"/>
</dbReference>
<keyword evidence="7 11" id="KW-0408">Iron</keyword>
<dbReference type="InterPro" id="IPR006555">
    <property type="entry name" value="ATP-dep_Helicase_C"/>
</dbReference>
<comment type="cofactor">
    <cofactor evidence="11">
        <name>[4Fe-4S] cluster</name>
        <dbReference type="ChEBI" id="CHEBI:49883"/>
    </cofactor>
    <text evidence="11">Binds 1 [4Fe-4S] cluster.</text>
</comment>
<dbReference type="InterPro" id="IPR014013">
    <property type="entry name" value="Helic_SF1/SF2_ATP-bd_DinG/Rad3"/>
</dbReference>
<feature type="region of interest" description="Disordered" evidence="12">
    <location>
        <begin position="697"/>
        <end position="728"/>
    </location>
</feature>
<feature type="binding site" evidence="11">
    <location>
        <position position="205"/>
    </location>
    <ligand>
        <name>[4Fe-4S] cluster</name>
        <dbReference type="ChEBI" id="CHEBI:49883"/>
    </ligand>
</feature>
<keyword evidence="9 11" id="KW-0238">DNA-binding</keyword>
<dbReference type="InterPro" id="IPR027417">
    <property type="entry name" value="P-loop_NTPase"/>
</dbReference>
<evidence type="ECO:0000259" key="13">
    <source>
        <dbReference type="PROSITE" id="PS51193"/>
    </source>
</evidence>
<dbReference type="InterPro" id="IPR006554">
    <property type="entry name" value="Helicase-like_DEXD_c2"/>
</dbReference>
<dbReference type="SUPFAM" id="SSF52540">
    <property type="entry name" value="P-loop containing nucleoside triphosphate hydrolases"/>
    <property type="match status" value="1"/>
</dbReference>
<dbReference type="SMART" id="SM00487">
    <property type="entry name" value="DEXDc"/>
    <property type="match status" value="1"/>
</dbReference>
<dbReference type="RefSeq" id="WP_115459281.1">
    <property type="nucleotide sequence ID" value="NZ_QRAP01000007.1"/>
</dbReference>
<dbReference type="GO" id="GO:0051539">
    <property type="term" value="F:4 iron, 4 sulfur cluster binding"/>
    <property type="evidence" value="ECO:0007669"/>
    <property type="project" value="UniProtKB-UniRule"/>
</dbReference>
<keyword evidence="3 11" id="KW-0547">Nucleotide-binding</keyword>
<dbReference type="InterPro" id="IPR014001">
    <property type="entry name" value="Helicase_ATP-bd"/>
</dbReference>
<dbReference type="SMART" id="SM00491">
    <property type="entry name" value="HELICc2"/>
    <property type="match status" value="1"/>
</dbReference>
<evidence type="ECO:0000256" key="11">
    <source>
        <dbReference type="HAMAP-Rule" id="MF_02205"/>
    </source>
</evidence>
<dbReference type="Proteomes" id="UP000254848">
    <property type="component" value="Unassembled WGS sequence"/>
</dbReference>
<dbReference type="GO" id="GO:0033677">
    <property type="term" value="F:DNA/RNA helicase activity"/>
    <property type="evidence" value="ECO:0007669"/>
    <property type="project" value="TreeGrafter"/>
</dbReference>
<evidence type="ECO:0000256" key="10">
    <source>
        <dbReference type="ARBA" id="ARBA00023235"/>
    </source>
</evidence>
<evidence type="ECO:0000256" key="7">
    <source>
        <dbReference type="ARBA" id="ARBA00023004"/>
    </source>
</evidence>
<organism evidence="14 15">
    <name type="scientific">Enterobacillus tribolii</name>
    <dbReference type="NCBI Taxonomy" id="1487935"/>
    <lineage>
        <taxon>Bacteria</taxon>
        <taxon>Pseudomonadati</taxon>
        <taxon>Pseudomonadota</taxon>
        <taxon>Gammaproteobacteria</taxon>
        <taxon>Enterobacterales</taxon>
        <taxon>Hafniaceae</taxon>
        <taxon>Enterobacillus</taxon>
    </lineage>
</organism>
<keyword evidence="10 11" id="KW-0413">Isomerase</keyword>
<feature type="binding site" evidence="11">
    <location>
        <position position="120"/>
    </location>
    <ligand>
        <name>[4Fe-4S] cluster</name>
        <dbReference type="ChEBI" id="CHEBI:49883"/>
    </ligand>
</feature>
<comment type="caution">
    <text evidence="14">The sequence shown here is derived from an EMBL/GenBank/DDBJ whole genome shotgun (WGS) entry which is preliminary data.</text>
</comment>
<evidence type="ECO:0000256" key="1">
    <source>
        <dbReference type="ARBA" id="ARBA00022485"/>
    </source>
</evidence>
<dbReference type="PROSITE" id="PS51193">
    <property type="entry name" value="HELICASE_ATP_BIND_2"/>
    <property type="match status" value="1"/>
</dbReference>
<dbReference type="InterPro" id="IPR045028">
    <property type="entry name" value="DinG/Rad3-like"/>
</dbReference>
<proteinExistence type="inferred from homology"/>